<organism evidence="3 5">
    <name type="scientific">Phytophthora cactorum</name>
    <dbReference type="NCBI Taxonomy" id="29920"/>
    <lineage>
        <taxon>Eukaryota</taxon>
        <taxon>Sar</taxon>
        <taxon>Stramenopiles</taxon>
        <taxon>Oomycota</taxon>
        <taxon>Peronosporomycetes</taxon>
        <taxon>Peronosporales</taxon>
        <taxon>Peronosporaceae</taxon>
        <taxon>Phytophthora</taxon>
    </lineage>
</organism>
<dbReference type="VEuPathDB" id="FungiDB:PC110_g5793"/>
<evidence type="ECO:0000313" key="5">
    <source>
        <dbReference type="Proteomes" id="UP000697107"/>
    </source>
</evidence>
<evidence type="ECO:0000313" key="2">
    <source>
        <dbReference type="EMBL" id="KAG2931456.1"/>
    </source>
</evidence>
<dbReference type="VEuPathDB" id="FungiDB:PC110_g5792"/>
<dbReference type="EMBL" id="RCMG01000065">
    <property type="protein sequence ID" value="KAG2865124.1"/>
    <property type="molecule type" value="Genomic_DNA"/>
</dbReference>
<dbReference type="EMBL" id="RCMV01000042">
    <property type="protein sequence ID" value="KAG3227069.1"/>
    <property type="molecule type" value="Genomic_DNA"/>
</dbReference>
<dbReference type="EMBL" id="RCML01000056">
    <property type="protein sequence ID" value="KAG2994739.1"/>
    <property type="molecule type" value="Genomic_DNA"/>
</dbReference>
<proteinExistence type="predicted"/>
<sequence length="296" mass="33444">MLPKLIVNVLGDYTVTYTSHVDYICLTLSNCPHWQLATSIAWKDLPKDNFAIFYETETCRTGGKYFYISDVAEVDGTHTLQTPTAIRSFMVGTNNAYMRRPSRIVEESTSLEDATRALNGTASNSTYEIKWKTDDAEAGLHQFVMTTPSLSIPYMHVKFAEATVLTYTNPKPWRCLKISDCSYWHRTNTVYWKNLASQQYAIFYESDNCDTDDKYYFVSDISNPAGGDYTFKKNQVFQSMALGKYKDEPKFTYVNNCPSDKESAVVNETSVFVSWGSDDGSSSADSLSANWSDALP</sequence>
<name>A0A8T1GDW9_9STRA</name>
<dbReference type="Proteomes" id="UP000760860">
    <property type="component" value="Unassembled WGS sequence"/>
</dbReference>
<protein>
    <submittedName>
        <fullName evidence="3">Uncharacterized protein</fullName>
    </submittedName>
</protein>
<dbReference type="Proteomes" id="UP000735874">
    <property type="component" value="Unassembled WGS sequence"/>
</dbReference>
<dbReference type="AlphaFoldDB" id="A0A8T1GDW9"/>
<gene>
    <name evidence="1" type="ORF">PC113_g3981</name>
    <name evidence="2" type="ORF">PC115_g6111</name>
    <name evidence="3" type="ORF">PC118_g3335</name>
    <name evidence="4" type="ORF">PC129_g2339</name>
</gene>
<dbReference type="Proteomes" id="UP000697107">
    <property type="component" value="Unassembled WGS sequence"/>
</dbReference>
<evidence type="ECO:0000313" key="1">
    <source>
        <dbReference type="EMBL" id="KAG2865124.1"/>
    </source>
</evidence>
<dbReference type="EMBL" id="RCMI01000133">
    <property type="protein sequence ID" value="KAG2931456.1"/>
    <property type="molecule type" value="Genomic_DNA"/>
</dbReference>
<comment type="caution">
    <text evidence="3">The sequence shown here is derived from an EMBL/GenBank/DDBJ whole genome shotgun (WGS) entry which is preliminary data.</text>
</comment>
<evidence type="ECO:0000313" key="4">
    <source>
        <dbReference type="EMBL" id="KAG3227069.1"/>
    </source>
</evidence>
<reference evidence="3" key="1">
    <citation type="submission" date="2018-10" db="EMBL/GenBank/DDBJ databases">
        <title>Effector identification in a new, highly contiguous assembly of the strawberry crown rot pathogen Phytophthora cactorum.</title>
        <authorList>
            <person name="Armitage A.D."/>
            <person name="Nellist C.F."/>
            <person name="Bates H."/>
            <person name="Vickerstaff R.J."/>
            <person name="Harrison R.J."/>
        </authorList>
    </citation>
    <scope>NUCLEOTIDE SEQUENCE</scope>
    <source>
        <strain evidence="1">15-7</strain>
        <strain evidence="2">4032</strain>
        <strain evidence="3">P415</strain>
        <strain evidence="4">P421</strain>
    </source>
</reference>
<accession>A0A8T1GDW9</accession>
<dbReference type="Proteomes" id="UP000774804">
    <property type="component" value="Unassembled WGS sequence"/>
</dbReference>
<evidence type="ECO:0000313" key="3">
    <source>
        <dbReference type="EMBL" id="KAG2994739.1"/>
    </source>
</evidence>